<gene>
    <name evidence="2" type="ORF">JK358_21580</name>
</gene>
<organism evidence="2 3">
    <name type="scientific">Nocardia acididurans</name>
    <dbReference type="NCBI Taxonomy" id="2802282"/>
    <lineage>
        <taxon>Bacteria</taxon>
        <taxon>Bacillati</taxon>
        <taxon>Actinomycetota</taxon>
        <taxon>Actinomycetes</taxon>
        <taxon>Mycobacteriales</taxon>
        <taxon>Nocardiaceae</taxon>
        <taxon>Nocardia</taxon>
    </lineage>
</organism>
<keyword evidence="3" id="KW-1185">Reference proteome</keyword>
<dbReference type="Proteomes" id="UP000602198">
    <property type="component" value="Unassembled WGS sequence"/>
</dbReference>
<accession>A0ABS1M8M9</accession>
<sequence>MAATVNVVRINRLRALVEHPRTGESERAAAQRMLERILAKTTPAPTGERNYGERHHRGGRHERLDAVAELIRDDIRFARKGFGVAGQAGELAVSDPVADAPGDIEFTVDLPFEGSIVVTLERIPRDWGWTAAGEVSPALRRLAEEVATIMNAYNHSGPDIGPRFFAKVRTEQETLIF</sequence>
<evidence type="ECO:0000313" key="3">
    <source>
        <dbReference type="Proteomes" id="UP000602198"/>
    </source>
</evidence>
<protein>
    <submittedName>
        <fullName evidence="2">Uncharacterized protein</fullName>
    </submittedName>
</protein>
<dbReference type="RefSeq" id="WP_201949571.1">
    <property type="nucleotide sequence ID" value="NZ_JAERRJ010000008.1"/>
</dbReference>
<evidence type="ECO:0000256" key="1">
    <source>
        <dbReference type="SAM" id="MobiDB-lite"/>
    </source>
</evidence>
<proteinExistence type="predicted"/>
<comment type="caution">
    <text evidence="2">The sequence shown here is derived from an EMBL/GenBank/DDBJ whole genome shotgun (WGS) entry which is preliminary data.</text>
</comment>
<dbReference type="EMBL" id="JAERRJ010000008">
    <property type="protein sequence ID" value="MBL1076992.1"/>
    <property type="molecule type" value="Genomic_DNA"/>
</dbReference>
<evidence type="ECO:0000313" key="2">
    <source>
        <dbReference type="EMBL" id="MBL1076992.1"/>
    </source>
</evidence>
<name>A0ABS1M8M9_9NOCA</name>
<feature type="region of interest" description="Disordered" evidence="1">
    <location>
        <begin position="40"/>
        <end position="59"/>
    </location>
</feature>
<reference evidence="2 3" key="1">
    <citation type="submission" date="2021-01" db="EMBL/GenBank/DDBJ databases">
        <title>WGS of actinomycetes isolated from Thailand.</title>
        <authorList>
            <person name="Thawai C."/>
        </authorList>
    </citation>
    <scope>NUCLEOTIDE SEQUENCE [LARGE SCALE GENOMIC DNA]</scope>
    <source>
        <strain evidence="2 3">LPG 2</strain>
    </source>
</reference>